<keyword evidence="1" id="KW-1133">Transmembrane helix</keyword>
<gene>
    <name evidence="2" type="ORF">J2Z56_000580</name>
    <name evidence="3" type="ORF">J2Z57_001630</name>
</gene>
<organism evidence="2 4">
    <name type="scientific">Formosa algae</name>
    <dbReference type="NCBI Taxonomy" id="225843"/>
    <lineage>
        <taxon>Bacteria</taxon>
        <taxon>Pseudomonadati</taxon>
        <taxon>Bacteroidota</taxon>
        <taxon>Flavobacteriia</taxon>
        <taxon>Flavobacteriales</taxon>
        <taxon>Flavobacteriaceae</taxon>
        <taxon>Formosa</taxon>
    </lineage>
</organism>
<evidence type="ECO:0000313" key="3">
    <source>
        <dbReference type="EMBL" id="MDQ0335184.1"/>
    </source>
</evidence>
<dbReference type="EMBL" id="JAGGJQ010000001">
    <property type="protein sequence ID" value="MBP1838684.1"/>
    <property type="molecule type" value="Genomic_DNA"/>
</dbReference>
<keyword evidence="1" id="KW-0812">Transmembrane</keyword>
<dbReference type="Proteomes" id="UP001138672">
    <property type="component" value="Unassembled WGS sequence"/>
</dbReference>
<keyword evidence="1" id="KW-0472">Membrane</keyword>
<feature type="transmembrane region" description="Helical" evidence="1">
    <location>
        <begin position="87"/>
        <end position="107"/>
    </location>
</feature>
<evidence type="ECO:0000313" key="2">
    <source>
        <dbReference type="EMBL" id="MBP1838684.1"/>
    </source>
</evidence>
<reference evidence="2" key="1">
    <citation type="submission" date="2021-03" db="EMBL/GenBank/DDBJ databases">
        <title>Genomic Encyclopedia of Type Strains, Phase IV (KMG-IV): sequencing the most valuable type-strain genomes for metagenomic binning, comparative biology and taxonomic classification.</title>
        <authorList>
            <person name="Goeker M."/>
        </authorList>
    </citation>
    <scope>NUCLEOTIDE SEQUENCE</scope>
    <source>
        <strain evidence="2">DSM 15523</strain>
        <strain evidence="3 5">DSM 16476</strain>
    </source>
</reference>
<dbReference type="OrthoDB" id="957977at2"/>
<evidence type="ECO:0000313" key="4">
    <source>
        <dbReference type="Proteomes" id="UP001138672"/>
    </source>
</evidence>
<dbReference type="AlphaFoldDB" id="A0A9X1CB22"/>
<protein>
    <submittedName>
        <fullName evidence="2">Cellulose synthase/poly-beta-1,6-N-acetylglucosamine synthase-like glycosyltransferase</fullName>
    </submittedName>
</protein>
<dbReference type="Proteomes" id="UP001231587">
    <property type="component" value="Unassembled WGS sequence"/>
</dbReference>
<proteinExistence type="predicted"/>
<accession>A0A9X1CB22</accession>
<name>A0A9X1CB22_9FLAO</name>
<feature type="transmembrane region" description="Helical" evidence="1">
    <location>
        <begin position="12"/>
        <end position="30"/>
    </location>
</feature>
<feature type="transmembrane region" description="Helical" evidence="1">
    <location>
        <begin position="50"/>
        <end position="75"/>
    </location>
</feature>
<keyword evidence="5" id="KW-1185">Reference proteome</keyword>
<comment type="caution">
    <text evidence="2">The sequence shown here is derived from an EMBL/GenBank/DDBJ whole genome shotgun (WGS) entry which is preliminary data.</text>
</comment>
<feature type="transmembrane region" description="Helical" evidence="1">
    <location>
        <begin position="113"/>
        <end position="130"/>
    </location>
</feature>
<evidence type="ECO:0000313" key="5">
    <source>
        <dbReference type="Proteomes" id="UP001231587"/>
    </source>
</evidence>
<evidence type="ECO:0000256" key="1">
    <source>
        <dbReference type="SAM" id="Phobius"/>
    </source>
</evidence>
<dbReference type="RefSeq" id="WP_057781607.1">
    <property type="nucleotide sequence ID" value="NZ_JAGGJQ010000001.1"/>
</dbReference>
<sequence>MNTILNHSAELLILIFLVITFLMSVIDKLSDWKGNILFLKSHFAHTFVPPLIPFTLIVILILEVLTTLFCSLGIFEIIEEKNSNFSLLGSVFSCVILLVFLLGQRIAKDFDGARNITVYFIVSVFAVFLFQ</sequence>
<dbReference type="EMBL" id="JAUSUU010000004">
    <property type="protein sequence ID" value="MDQ0335184.1"/>
    <property type="molecule type" value="Genomic_DNA"/>
</dbReference>